<accession>A0A9N9EVA2</accession>
<dbReference type="OrthoDB" id="342281at2759"/>
<keyword evidence="3" id="KW-1185">Reference proteome</keyword>
<dbReference type="Proteomes" id="UP000789342">
    <property type="component" value="Unassembled WGS sequence"/>
</dbReference>
<evidence type="ECO:0000256" key="1">
    <source>
        <dbReference type="SAM" id="Phobius"/>
    </source>
</evidence>
<dbReference type="AlphaFoldDB" id="A0A9N9EVA2"/>
<keyword evidence="1" id="KW-0812">Transmembrane</keyword>
<evidence type="ECO:0000313" key="3">
    <source>
        <dbReference type="Proteomes" id="UP000789342"/>
    </source>
</evidence>
<sequence>MSPITRSVTSPQRICNPNFPTPQDLDSAYRISAPRIQEDAKKYLEILLDFEKVRELYNPFSEEYWFVNNIDALNQVVYYKMKKSLFLRYKQQFVKAGIEFEFIRSQGSGIGCGKIGCEDVNCNGTKLEDSYLGDDGDDMDMFCPNSTMFNASRQSSEVSSLRHQDSELSERSVTTDITNNLVKRSAKPSIPPPTLTSMAVFDRGIGFSHFDPSYFLDENPCIKKDDSAQTITGDYEESLQPIQLLHPQHHNNRARFIQNIFRCIKCQFSINWFHNLSKERIYYSMMFLFMFVAVFLFFHSFGFKSEHYSTGSIESINDEFSSQFDNGDGMHKQRQKIYKILDNDKLD</sequence>
<proteinExistence type="predicted"/>
<evidence type="ECO:0000313" key="2">
    <source>
        <dbReference type="EMBL" id="CAG8691727.1"/>
    </source>
</evidence>
<organism evidence="2 3">
    <name type="scientific">Acaulospora morrowiae</name>
    <dbReference type="NCBI Taxonomy" id="94023"/>
    <lineage>
        <taxon>Eukaryota</taxon>
        <taxon>Fungi</taxon>
        <taxon>Fungi incertae sedis</taxon>
        <taxon>Mucoromycota</taxon>
        <taxon>Glomeromycotina</taxon>
        <taxon>Glomeromycetes</taxon>
        <taxon>Diversisporales</taxon>
        <taxon>Acaulosporaceae</taxon>
        <taxon>Acaulospora</taxon>
    </lineage>
</organism>
<name>A0A9N9EVA2_9GLOM</name>
<dbReference type="EMBL" id="CAJVPV010015422">
    <property type="protein sequence ID" value="CAG8691727.1"/>
    <property type="molecule type" value="Genomic_DNA"/>
</dbReference>
<gene>
    <name evidence="2" type="ORF">AMORRO_LOCUS11661</name>
</gene>
<protein>
    <submittedName>
        <fullName evidence="2">16474_t:CDS:1</fullName>
    </submittedName>
</protein>
<keyword evidence="1" id="KW-0472">Membrane</keyword>
<feature type="non-terminal residue" evidence="2">
    <location>
        <position position="347"/>
    </location>
</feature>
<comment type="caution">
    <text evidence="2">The sequence shown here is derived from an EMBL/GenBank/DDBJ whole genome shotgun (WGS) entry which is preliminary data.</text>
</comment>
<reference evidence="2" key="1">
    <citation type="submission" date="2021-06" db="EMBL/GenBank/DDBJ databases">
        <authorList>
            <person name="Kallberg Y."/>
            <person name="Tangrot J."/>
            <person name="Rosling A."/>
        </authorList>
    </citation>
    <scope>NUCLEOTIDE SEQUENCE</scope>
    <source>
        <strain evidence="2">CL551</strain>
    </source>
</reference>
<keyword evidence="1" id="KW-1133">Transmembrane helix</keyword>
<feature type="transmembrane region" description="Helical" evidence="1">
    <location>
        <begin position="281"/>
        <end position="298"/>
    </location>
</feature>